<evidence type="ECO:0000313" key="4">
    <source>
        <dbReference type="Proteomes" id="UP000290365"/>
    </source>
</evidence>
<evidence type="ECO:0000313" key="3">
    <source>
        <dbReference type="EMBL" id="QBD81955.1"/>
    </source>
</evidence>
<sequence length="298" mass="31700">MDNRGDWHAGPGREGQGYYGGSKLRPKSFVRRNLWAIISTCLVVVLLGVLYFVLSRPAPATNAVQQSSSPKSGLATTVPGTAAASAPTQAPTQAASVAPGTVLCQYDATSGFQNWVKSPQWKQVNDGTLGSAGTDDGNGANSYITWSDCKLATGNYAVEAQIQIVRSTDNNGYYESGIMIRGDGNRSGYQVGVGAYNQYCSQPPLAMVSLVQDDRTGETRCYSGGLAPLPGAGASQNYQVDTNFHTYRAEVTGNTIRLFIDGRKLLETTDNTFTDAGQVGLRDVNADLNVKSFKVTAL</sequence>
<protein>
    <submittedName>
        <fullName evidence="3">DUF1080 domain-containing protein</fullName>
    </submittedName>
</protein>
<dbReference type="GO" id="GO:0016787">
    <property type="term" value="F:hydrolase activity"/>
    <property type="evidence" value="ECO:0007669"/>
    <property type="project" value="InterPro"/>
</dbReference>
<gene>
    <name evidence="3" type="ORF">EPA93_40650</name>
</gene>
<dbReference type="AlphaFoldDB" id="A0A4P6K1U5"/>
<dbReference type="KEGG" id="kbs:EPA93_40650"/>
<evidence type="ECO:0000259" key="2">
    <source>
        <dbReference type="Pfam" id="PF06439"/>
    </source>
</evidence>
<dbReference type="Pfam" id="PF06439">
    <property type="entry name" value="3keto-disac_hyd"/>
    <property type="match status" value="1"/>
</dbReference>
<feature type="transmembrane region" description="Helical" evidence="1">
    <location>
        <begin position="33"/>
        <end position="54"/>
    </location>
</feature>
<accession>A0A4P6K1U5</accession>
<organism evidence="3 4">
    <name type="scientific">Ktedonosporobacter rubrisoli</name>
    <dbReference type="NCBI Taxonomy" id="2509675"/>
    <lineage>
        <taxon>Bacteria</taxon>
        <taxon>Bacillati</taxon>
        <taxon>Chloroflexota</taxon>
        <taxon>Ktedonobacteria</taxon>
        <taxon>Ktedonobacterales</taxon>
        <taxon>Ktedonosporobacteraceae</taxon>
        <taxon>Ktedonosporobacter</taxon>
    </lineage>
</organism>
<name>A0A4P6K1U5_KTERU</name>
<dbReference type="InterPro" id="IPR010496">
    <property type="entry name" value="AL/BT2_dom"/>
</dbReference>
<keyword evidence="1" id="KW-0472">Membrane</keyword>
<dbReference type="Proteomes" id="UP000290365">
    <property type="component" value="Chromosome"/>
</dbReference>
<keyword evidence="1" id="KW-0812">Transmembrane</keyword>
<dbReference type="EMBL" id="CP035758">
    <property type="protein sequence ID" value="QBD81955.1"/>
    <property type="molecule type" value="Genomic_DNA"/>
</dbReference>
<keyword evidence="4" id="KW-1185">Reference proteome</keyword>
<proteinExistence type="predicted"/>
<keyword evidence="1" id="KW-1133">Transmembrane helix</keyword>
<evidence type="ECO:0000256" key="1">
    <source>
        <dbReference type="SAM" id="Phobius"/>
    </source>
</evidence>
<dbReference type="OrthoDB" id="157864at2"/>
<dbReference type="RefSeq" id="WP_129893016.1">
    <property type="nucleotide sequence ID" value="NZ_CP035758.1"/>
</dbReference>
<feature type="domain" description="3-keto-alpha-glucoside-1,2-lyase/3-keto-2-hydroxy-glucal hydratase" evidence="2">
    <location>
        <begin position="112"/>
        <end position="295"/>
    </location>
</feature>
<reference evidence="3 4" key="1">
    <citation type="submission" date="2019-01" db="EMBL/GenBank/DDBJ databases">
        <title>Ktedonosporobacter rubrisoli SCAWS-G2.</title>
        <authorList>
            <person name="Huang Y."/>
            <person name="Yan B."/>
        </authorList>
    </citation>
    <scope>NUCLEOTIDE SEQUENCE [LARGE SCALE GENOMIC DNA]</scope>
    <source>
        <strain evidence="3 4">SCAWS-G2</strain>
    </source>
</reference>
<dbReference type="Gene3D" id="2.60.120.560">
    <property type="entry name" value="Exo-inulinase, domain 1"/>
    <property type="match status" value="1"/>
</dbReference>